<sequence length="321" mass="35927">MYADIDKPHAPHHLANLSNGLVSKLASFTGLILTIVMVVYFFIRYYIFELFLLPRFYGHIYKNLNETNRRGFVNHHVAGAAKILLCFFTAYPFLSVAFGNANFNTPLAKHSPATMGDAMVISSQIFVGMYLTELLFRSKLSPVAVGHHVGAIVITQAAIAISLNASHEQDATIEFILCFFWGAFDILAEFWPHVAIILYRVYISNHEFLIKIFRAACFSTLIGTTIETIVVMWLFGSLWPKWTIGFKVATPILHVVFSAAQVWGSIIFYRMWQHQKRLLAEERGETEDKESAGVVQPSGSTDAILLPMTDLPRTSNSAGSA</sequence>
<keyword evidence="2" id="KW-0812">Transmembrane</keyword>
<evidence type="ECO:0008006" key="5">
    <source>
        <dbReference type="Google" id="ProtNLM"/>
    </source>
</evidence>
<feature type="transmembrane region" description="Helical" evidence="2">
    <location>
        <begin position="248"/>
        <end position="269"/>
    </location>
</feature>
<feature type="transmembrane region" description="Helical" evidence="2">
    <location>
        <begin position="212"/>
        <end position="236"/>
    </location>
</feature>
<evidence type="ECO:0000256" key="2">
    <source>
        <dbReference type="SAM" id="Phobius"/>
    </source>
</evidence>
<keyword evidence="2" id="KW-0472">Membrane</keyword>
<accession>A0A8E2JFC9</accession>
<feature type="region of interest" description="Disordered" evidence="1">
    <location>
        <begin position="284"/>
        <end position="321"/>
    </location>
</feature>
<feature type="transmembrane region" description="Helical" evidence="2">
    <location>
        <begin position="143"/>
        <end position="165"/>
    </location>
</feature>
<keyword evidence="2" id="KW-1133">Transmembrane helix</keyword>
<evidence type="ECO:0000313" key="4">
    <source>
        <dbReference type="Proteomes" id="UP000250266"/>
    </source>
</evidence>
<reference evidence="3 4" key="1">
    <citation type="journal article" date="2016" name="Nat. Commun.">
        <title>Ectomycorrhizal ecology is imprinted in the genome of the dominant symbiotic fungus Cenococcum geophilum.</title>
        <authorList>
            <consortium name="DOE Joint Genome Institute"/>
            <person name="Peter M."/>
            <person name="Kohler A."/>
            <person name="Ohm R.A."/>
            <person name="Kuo A."/>
            <person name="Krutzmann J."/>
            <person name="Morin E."/>
            <person name="Arend M."/>
            <person name="Barry K.W."/>
            <person name="Binder M."/>
            <person name="Choi C."/>
            <person name="Clum A."/>
            <person name="Copeland A."/>
            <person name="Grisel N."/>
            <person name="Haridas S."/>
            <person name="Kipfer T."/>
            <person name="LaButti K."/>
            <person name="Lindquist E."/>
            <person name="Lipzen A."/>
            <person name="Maire R."/>
            <person name="Meier B."/>
            <person name="Mihaltcheva S."/>
            <person name="Molinier V."/>
            <person name="Murat C."/>
            <person name="Poggeler S."/>
            <person name="Quandt C.A."/>
            <person name="Sperisen C."/>
            <person name="Tritt A."/>
            <person name="Tisserant E."/>
            <person name="Crous P.W."/>
            <person name="Henrissat B."/>
            <person name="Nehls U."/>
            <person name="Egli S."/>
            <person name="Spatafora J.W."/>
            <person name="Grigoriev I.V."/>
            <person name="Martin F.M."/>
        </authorList>
    </citation>
    <scope>NUCLEOTIDE SEQUENCE [LARGE SCALE GENOMIC DNA]</scope>
    <source>
        <strain evidence="3 4">CBS 459.81</strain>
    </source>
</reference>
<protein>
    <recommendedName>
        <fullName evidence="5">TLC domain-containing protein</fullName>
    </recommendedName>
</protein>
<name>A0A8E2JFC9_9PEZI</name>
<dbReference type="AlphaFoldDB" id="A0A8E2JFC9"/>
<evidence type="ECO:0000256" key="1">
    <source>
        <dbReference type="SAM" id="MobiDB-lite"/>
    </source>
</evidence>
<proteinExistence type="predicted"/>
<feature type="compositionally biased region" description="Polar residues" evidence="1">
    <location>
        <begin position="312"/>
        <end position="321"/>
    </location>
</feature>
<gene>
    <name evidence="3" type="ORF">K432DRAFT_298742</name>
</gene>
<feature type="transmembrane region" description="Helical" evidence="2">
    <location>
        <begin position="171"/>
        <end position="191"/>
    </location>
</feature>
<keyword evidence="4" id="KW-1185">Reference proteome</keyword>
<dbReference type="OrthoDB" id="10010954at2759"/>
<dbReference type="Proteomes" id="UP000250266">
    <property type="component" value="Unassembled WGS sequence"/>
</dbReference>
<organism evidence="3 4">
    <name type="scientific">Lepidopterella palustris CBS 459.81</name>
    <dbReference type="NCBI Taxonomy" id="1314670"/>
    <lineage>
        <taxon>Eukaryota</taxon>
        <taxon>Fungi</taxon>
        <taxon>Dikarya</taxon>
        <taxon>Ascomycota</taxon>
        <taxon>Pezizomycotina</taxon>
        <taxon>Dothideomycetes</taxon>
        <taxon>Pleosporomycetidae</taxon>
        <taxon>Mytilinidiales</taxon>
        <taxon>Argynnaceae</taxon>
        <taxon>Lepidopterella</taxon>
    </lineage>
</organism>
<evidence type="ECO:0000313" key="3">
    <source>
        <dbReference type="EMBL" id="OCK79939.1"/>
    </source>
</evidence>
<feature type="transmembrane region" description="Helical" evidence="2">
    <location>
        <begin position="118"/>
        <end position="136"/>
    </location>
</feature>
<feature type="transmembrane region" description="Helical" evidence="2">
    <location>
        <begin position="25"/>
        <end position="47"/>
    </location>
</feature>
<feature type="transmembrane region" description="Helical" evidence="2">
    <location>
        <begin position="79"/>
        <end position="98"/>
    </location>
</feature>
<dbReference type="EMBL" id="KV744981">
    <property type="protein sequence ID" value="OCK79939.1"/>
    <property type="molecule type" value="Genomic_DNA"/>
</dbReference>